<feature type="region of interest" description="Disordered" evidence="1">
    <location>
        <begin position="77"/>
        <end position="98"/>
    </location>
</feature>
<protein>
    <submittedName>
        <fullName evidence="2">Uncharacterized protein</fullName>
    </submittedName>
</protein>
<evidence type="ECO:0000313" key="2">
    <source>
        <dbReference type="EMBL" id="KAK5110818.1"/>
    </source>
</evidence>
<evidence type="ECO:0000313" key="3">
    <source>
        <dbReference type="Proteomes" id="UP001310890"/>
    </source>
</evidence>
<gene>
    <name evidence="2" type="ORF">LTR62_005529</name>
</gene>
<accession>A0AAN7TPJ0</accession>
<dbReference type="EMBL" id="JAVRRL010000045">
    <property type="protein sequence ID" value="KAK5110818.1"/>
    <property type="molecule type" value="Genomic_DNA"/>
</dbReference>
<name>A0AAN7TPJ0_9PEZI</name>
<comment type="caution">
    <text evidence="2">The sequence shown here is derived from an EMBL/GenBank/DDBJ whole genome shotgun (WGS) entry which is preliminary data.</text>
</comment>
<organism evidence="2 3">
    <name type="scientific">Meristemomyces frigidus</name>
    <dbReference type="NCBI Taxonomy" id="1508187"/>
    <lineage>
        <taxon>Eukaryota</taxon>
        <taxon>Fungi</taxon>
        <taxon>Dikarya</taxon>
        <taxon>Ascomycota</taxon>
        <taxon>Pezizomycotina</taxon>
        <taxon>Dothideomycetes</taxon>
        <taxon>Dothideomycetidae</taxon>
        <taxon>Mycosphaerellales</taxon>
        <taxon>Teratosphaeriaceae</taxon>
        <taxon>Meristemomyces</taxon>
    </lineage>
</organism>
<sequence>MQEHSNEHDPVPNPDSFLDRVIEINGYHYERSQAITDYRRDPGEARVLYLCRRAADDEPWKPDAKEQTFIMKVKVQVPPRPASNDATEPLPGPSDTTADERKALQKFRESSLNGVPHLVASKCVAQAATGPFPGGYVSYTIMTLMPGQDLMETKFWSLDDGTKAIIRDAFVNLLKNIWRLDIAPYDCALRNIIWDPETRRCSIVDFEHYESAKDPVNMHENEEMQRWGIVQRPASSHWAVEWGLLKESNVVASAM</sequence>
<dbReference type="Proteomes" id="UP001310890">
    <property type="component" value="Unassembled WGS sequence"/>
</dbReference>
<dbReference type="Gene3D" id="1.10.510.10">
    <property type="entry name" value="Transferase(Phosphotransferase) domain 1"/>
    <property type="match status" value="1"/>
</dbReference>
<reference evidence="2" key="1">
    <citation type="submission" date="2023-08" db="EMBL/GenBank/DDBJ databases">
        <title>Black Yeasts Isolated from many extreme environments.</title>
        <authorList>
            <person name="Coleine C."/>
            <person name="Stajich J.E."/>
            <person name="Selbmann L."/>
        </authorList>
    </citation>
    <scope>NUCLEOTIDE SEQUENCE</scope>
    <source>
        <strain evidence="2">CCFEE 5401</strain>
    </source>
</reference>
<dbReference type="AlphaFoldDB" id="A0AAN7TPJ0"/>
<proteinExistence type="predicted"/>
<evidence type="ECO:0000256" key="1">
    <source>
        <dbReference type="SAM" id="MobiDB-lite"/>
    </source>
</evidence>